<keyword evidence="3" id="KW-0804">Transcription</keyword>
<evidence type="ECO:0000313" key="5">
    <source>
        <dbReference type="EMBL" id="QTL98601.1"/>
    </source>
</evidence>
<dbReference type="PROSITE" id="PS01124">
    <property type="entry name" value="HTH_ARAC_FAMILY_2"/>
    <property type="match status" value="1"/>
</dbReference>
<dbReference type="AlphaFoldDB" id="A0A8A7KAX4"/>
<evidence type="ECO:0000313" key="6">
    <source>
        <dbReference type="Proteomes" id="UP000665020"/>
    </source>
</evidence>
<dbReference type="Proteomes" id="UP000665020">
    <property type="component" value="Chromosome"/>
</dbReference>
<dbReference type="Pfam" id="PF06445">
    <property type="entry name" value="GyrI-like"/>
    <property type="match status" value="1"/>
</dbReference>
<dbReference type="InterPro" id="IPR018060">
    <property type="entry name" value="HTH_AraC"/>
</dbReference>
<dbReference type="InterPro" id="IPR050959">
    <property type="entry name" value="MarA-like"/>
</dbReference>
<dbReference type="EMBL" id="CP046640">
    <property type="protein sequence ID" value="QTL98601.1"/>
    <property type="molecule type" value="Genomic_DNA"/>
</dbReference>
<name>A0A8A7KAX4_9FIRM</name>
<dbReference type="SMART" id="SM00871">
    <property type="entry name" value="AraC_E_bind"/>
    <property type="match status" value="1"/>
</dbReference>
<accession>A0A8A7KAX4</accession>
<sequence>MEGFERINKSIGYLEKNLCSNIEIEKAAKVAGISKFHFQRMFHMLTDVTVSEYIRNRRLTLAAHELLKPKSKVIDVALKYCYSTPESFSKAFKKLHGISPSFVQEKEITLEAYPRFYFQIQVKGNDKIKYKIKEKESFTIIGKEMNASINMKENFERIPIFWDECEKMGLCNKLFESQRDLGILGVCLDINYEKEMLTYLSAVEKTEAKLDDEFDLVERIIPASTWAIFEVIGKMPESIHKLWQRIFSEWFPSTGYQYAKKPDLEAYYLRNPKDFECKAEIWISIE</sequence>
<keyword evidence="6" id="KW-1185">Reference proteome</keyword>
<dbReference type="Pfam" id="PF12833">
    <property type="entry name" value="HTH_18"/>
    <property type="match status" value="1"/>
</dbReference>
<reference evidence="5" key="1">
    <citation type="submission" date="2019-12" db="EMBL/GenBank/DDBJ databases">
        <authorList>
            <person name="zhang j."/>
            <person name="sun C.M."/>
        </authorList>
    </citation>
    <scope>NUCLEOTIDE SEQUENCE</scope>
    <source>
        <strain evidence="5">NS-1</strain>
    </source>
</reference>
<dbReference type="Gene3D" id="3.20.80.10">
    <property type="entry name" value="Regulatory factor, effector binding domain"/>
    <property type="match status" value="1"/>
</dbReference>
<dbReference type="Gene3D" id="1.10.10.60">
    <property type="entry name" value="Homeodomain-like"/>
    <property type="match status" value="2"/>
</dbReference>
<protein>
    <submittedName>
        <fullName evidence="5">Helix-turn-helix domain-containing protein</fullName>
    </submittedName>
</protein>
<feature type="domain" description="HTH araC/xylS-type" evidence="4">
    <location>
        <begin position="8"/>
        <end position="106"/>
    </location>
</feature>
<dbReference type="GO" id="GO:0003700">
    <property type="term" value="F:DNA-binding transcription factor activity"/>
    <property type="evidence" value="ECO:0007669"/>
    <property type="project" value="InterPro"/>
</dbReference>
<proteinExistence type="predicted"/>
<dbReference type="SUPFAM" id="SSF46689">
    <property type="entry name" value="Homeodomain-like"/>
    <property type="match status" value="2"/>
</dbReference>
<dbReference type="KEGG" id="ifn:GM661_11820"/>
<evidence type="ECO:0000259" key="4">
    <source>
        <dbReference type="PROSITE" id="PS01124"/>
    </source>
</evidence>
<dbReference type="InterPro" id="IPR029442">
    <property type="entry name" value="GyrI-like"/>
</dbReference>
<gene>
    <name evidence="5" type="ORF">GM661_11820</name>
</gene>
<dbReference type="RefSeq" id="WP_230867007.1">
    <property type="nucleotide sequence ID" value="NZ_CP046640.1"/>
</dbReference>
<evidence type="ECO:0000256" key="2">
    <source>
        <dbReference type="ARBA" id="ARBA00023125"/>
    </source>
</evidence>
<dbReference type="SUPFAM" id="SSF55136">
    <property type="entry name" value="Probable bacterial effector-binding domain"/>
    <property type="match status" value="1"/>
</dbReference>
<evidence type="ECO:0000256" key="1">
    <source>
        <dbReference type="ARBA" id="ARBA00023015"/>
    </source>
</evidence>
<organism evidence="5 6">
    <name type="scientific">Iocasia fonsfrigidae</name>
    <dbReference type="NCBI Taxonomy" id="2682810"/>
    <lineage>
        <taxon>Bacteria</taxon>
        <taxon>Bacillati</taxon>
        <taxon>Bacillota</taxon>
        <taxon>Clostridia</taxon>
        <taxon>Halanaerobiales</taxon>
        <taxon>Halanaerobiaceae</taxon>
        <taxon>Iocasia</taxon>
    </lineage>
</organism>
<keyword evidence="2" id="KW-0238">DNA-binding</keyword>
<dbReference type="SMART" id="SM00342">
    <property type="entry name" value="HTH_ARAC"/>
    <property type="match status" value="1"/>
</dbReference>
<dbReference type="PANTHER" id="PTHR47504">
    <property type="entry name" value="RIGHT ORIGIN-BINDING PROTEIN"/>
    <property type="match status" value="1"/>
</dbReference>
<dbReference type="InterPro" id="IPR010499">
    <property type="entry name" value="AraC_E-bd"/>
</dbReference>
<dbReference type="GO" id="GO:0043565">
    <property type="term" value="F:sequence-specific DNA binding"/>
    <property type="evidence" value="ECO:0007669"/>
    <property type="project" value="InterPro"/>
</dbReference>
<dbReference type="InterPro" id="IPR011256">
    <property type="entry name" value="Reg_factor_effector_dom_sf"/>
</dbReference>
<dbReference type="PANTHER" id="PTHR47504:SF5">
    <property type="entry name" value="RIGHT ORIGIN-BINDING PROTEIN"/>
    <property type="match status" value="1"/>
</dbReference>
<evidence type="ECO:0000256" key="3">
    <source>
        <dbReference type="ARBA" id="ARBA00023163"/>
    </source>
</evidence>
<keyword evidence="1" id="KW-0805">Transcription regulation</keyword>
<dbReference type="InterPro" id="IPR009057">
    <property type="entry name" value="Homeodomain-like_sf"/>
</dbReference>